<feature type="region of interest" description="Disordered" evidence="1">
    <location>
        <begin position="366"/>
        <end position="389"/>
    </location>
</feature>
<accession>S8EA44</accession>
<feature type="compositionally biased region" description="Polar residues" evidence="1">
    <location>
        <begin position="132"/>
        <end position="146"/>
    </location>
</feature>
<evidence type="ECO:0000259" key="2">
    <source>
        <dbReference type="Pfam" id="PF17667"/>
    </source>
</evidence>
<gene>
    <name evidence="3" type="ORF">FOMPIDRAFT_1048449</name>
</gene>
<feature type="compositionally biased region" description="Polar residues" evidence="1">
    <location>
        <begin position="376"/>
        <end position="389"/>
    </location>
</feature>
<feature type="region of interest" description="Disordered" evidence="1">
    <location>
        <begin position="91"/>
        <end position="184"/>
    </location>
</feature>
<dbReference type="HOGENOM" id="CLU_548637_0_0_1"/>
<dbReference type="PANTHER" id="PTHR38248:SF2">
    <property type="entry name" value="FUNK1 11"/>
    <property type="match status" value="1"/>
</dbReference>
<dbReference type="EMBL" id="KE504139">
    <property type="protein sequence ID" value="EPT01857.1"/>
    <property type="molecule type" value="Genomic_DNA"/>
</dbReference>
<dbReference type="InParanoid" id="S8EA44"/>
<evidence type="ECO:0000313" key="3">
    <source>
        <dbReference type="EMBL" id="EPT01857.1"/>
    </source>
</evidence>
<feature type="compositionally biased region" description="Basic and acidic residues" evidence="1">
    <location>
        <begin position="155"/>
        <end position="165"/>
    </location>
</feature>
<keyword evidence="4" id="KW-1185">Reference proteome</keyword>
<name>S8EA44_FOMSC</name>
<dbReference type="Proteomes" id="UP000015241">
    <property type="component" value="Unassembled WGS sequence"/>
</dbReference>
<feature type="region of interest" description="Disordered" evidence="1">
    <location>
        <begin position="409"/>
        <end position="497"/>
    </location>
</feature>
<proteinExistence type="predicted"/>
<dbReference type="PANTHER" id="PTHR38248">
    <property type="entry name" value="FUNK1 6"/>
    <property type="match status" value="1"/>
</dbReference>
<dbReference type="InterPro" id="IPR040976">
    <property type="entry name" value="Pkinase_fungal"/>
</dbReference>
<sequence length="497" mass="55709">MLHRDISEGNVMTSRDPDVPYQGFVHDFDYSLNWQKFLVRLGLVKNLTWEDWDKFVSAECLKLAEKNQQALQAQWRKEKEETVARLAEAARLEEASRRAQQAGDGQDSDDDTQATADIDPSVPSDTEGYQEEASQLSSEDVAQSLGTEDDYCEEDSQKEVSELSRADVAPSYGADNDNNDNNDANEAELDEVEGLVGVKLPLAASPKDSPPSEEEIKRQCKLRTGTLYFKAIDLLSPGDVVHEVRHDLESFFWLLIWILLRYTIHILGRGSCAELFNHDSERSCRRAKIAFLSEPGKLRYYENEPLTQLVREFAVACKTNYRIEDAEPSDPLTHKIVLDIFDEALALASWPATGDHAIPYDVLEVNKPPRQRGSRPDSNLDSSRISSGSLLGVEPSNVLLSRQRDINEALPGGSMTSRGLANALAEGGSRSRKRSREAPETTEAQSDEERSKRTKTNSKCHEDAAQSVWKGSRVRGRNEVLLPRRRSPYGAAKRRES</sequence>
<organism evidence="3 4">
    <name type="scientific">Fomitopsis schrenkii</name>
    <name type="common">Brown rot fungus</name>
    <dbReference type="NCBI Taxonomy" id="2126942"/>
    <lineage>
        <taxon>Eukaryota</taxon>
        <taxon>Fungi</taxon>
        <taxon>Dikarya</taxon>
        <taxon>Basidiomycota</taxon>
        <taxon>Agaricomycotina</taxon>
        <taxon>Agaricomycetes</taxon>
        <taxon>Polyporales</taxon>
        <taxon>Fomitopsis</taxon>
    </lineage>
</organism>
<feature type="domain" description="Fungal-type protein kinase" evidence="2">
    <location>
        <begin position="217"/>
        <end position="258"/>
    </location>
</feature>
<dbReference type="Pfam" id="PF17667">
    <property type="entry name" value="Pkinase_fungal"/>
    <property type="match status" value="1"/>
</dbReference>
<dbReference type="AlphaFoldDB" id="S8EA44"/>
<protein>
    <recommendedName>
        <fullName evidence="2">Fungal-type protein kinase domain-containing protein</fullName>
    </recommendedName>
</protein>
<evidence type="ECO:0000256" key="1">
    <source>
        <dbReference type="SAM" id="MobiDB-lite"/>
    </source>
</evidence>
<dbReference type="OrthoDB" id="3270165at2759"/>
<reference evidence="3 4" key="1">
    <citation type="journal article" date="2012" name="Science">
        <title>The Paleozoic origin of enzymatic lignin decomposition reconstructed from 31 fungal genomes.</title>
        <authorList>
            <person name="Floudas D."/>
            <person name="Binder M."/>
            <person name="Riley R."/>
            <person name="Barry K."/>
            <person name="Blanchette R.A."/>
            <person name="Henrissat B."/>
            <person name="Martinez A.T."/>
            <person name="Otillar R."/>
            <person name="Spatafora J.W."/>
            <person name="Yadav J.S."/>
            <person name="Aerts A."/>
            <person name="Benoit I."/>
            <person name="Boyd A."/>
            <person name="Carlson A."/>
            <person name="Copeland A."/>
            <person name="Coutinho P.M."/>
            <person name="de Vries R.P."/>
            <person name="Ferreira P."/>
            <person name="Findley K."/>
            <person name="Foster B."/>
            <person name="Gaskell J."/>
            <person name="Glotzer D."/>
            <person name="Gorecki P."/>
            <person name="Heitman J."/>
            <person name="Hesse C."/>
            <person name="Hori C."/>
            <person name="Igarashi K."/>
            <person name="Jurgens J.A."/>
            <person name="Kallen N."/>
            <person name="Kersten P."/>
            <person name="Kohler A."/>
            <person name="Kuees U."/>
            <person name="Kumar T.K.A."/>
            <person name="Kuo A."/>
            <person name="LaButti K."/>
            <person name="Larrondo L.F."/>
            <person name="Lindquist E."/>
            <person name="Ling A."/>
            <person name="Lombard V."/>
            <person name="Lucas S."/>
            <person name="Lundell T."/>
            <person name="Martin R."/>
            <person name="McLaughlin D.J."/>
            <person name="Morgenstern I."/>
            <person name="Morin E."/>
            <person name="Murat C."/>
            <person name="Nagy L.G."/>
            <person name="Nolan M."/>
            <person name="Ohm R.A."/>
            <person name="Patyshakuliyeva A."/>
            <person name="Rokas A."/>
            <person name="Ruiz-Duenas F.J."/>
            <person name="Sabat G."/>
            <person name="Salamov A."/>
            <person name="Samejima M."/>
            <person name="Schmutz J."/>
            <person name="Slot J.C."/>
            <person name="St John F."/>
            <person name="Stenlid J."/>
            <person name="Sun H."/>
            <person name="Sun S."/>
            <person name="Syed K."/>
            <person name="Tsang A."/>
            <person name="Wiebenga A."/>
            <person name="Young D."/>
            <person name="Pisabarro A."/>
            <person name="Eastwood D.C."/>
            <person name="Martin F."/>
            <person name="Cullen D."/>
            <person name="Grigoriev I.V."/>
            <person name="Hibbett D.S."/>
        </authorList>
    </citation>
    <scope>NUCLEOTIDE SEQUENCE</scope>
    <source>
        <strain evidence="4">FP-58527</strain>
    </source>
</reference>
<evidence type="ECO:0000313" key="4">
    <source>
        <dbReference type="Proteomes" id="UP000015241"/>
    </source>
</evidence>